<proteinExistence type="predicted"/>
<evidence type="ECO:0000313" key="1">
    <source>
        <dbReference type="EMBL" id="RMY64230.1"/>
    </source>
</evidence>
<reference evidence="1 2" key="1">
    <citation type="journal article" date="2018" name="BMC Genomics">
        <title>Genomic evidence for intraspecific hybridization in a clonal and extremely halotolerant yeast.</title>
        <authorList>
            <person name="Gostincar C."/>
            <person name="Stajich J.E."/>
            <person name="Zupancic J."/>
            <person name="Zalar P."/>
            <person name="Gunde-Cimerman N."/>
        </authorList>
    </citation>
    <scope>NUCLEOTIDE SEQUENCE [LARGE SCALE GENOMIC DNA]</scope>
    <source>
        <strain evidence="1 2">EXF-2682</strain>
    </source>
</reference>
<comment type="caution">
    <text evidence="1">The sequence shown here is derived from an EMBL/GenBank/DDBJ whole genome shotgun (WGS) entry which is preliminary data.</text>
</comment>
<organism evidence="1 2">
    <name type="scientific">Hortaea werneckii</name>
    <name type="common">Black yeast</name>
    <name type="synonym">Cladosporium werneckii</name>
    <dbReference type="NCBI Taxonomy" id="91943"/>
    <lineage>
        <taxon>Eukaryota</taxon>
        <taxon>Fungi</taxon>
        <taxon>Dikarya</taxon>
        <taxon>Ascomycota</taxon>
        <taxon>Pezizomycotina</taxon>
        <taxon>Dothideomycetes</taxon>
        <taxon>Dothideomycetidae</taxon>
        <taxon>Mycosphaerellales</taxon>
        <taxon>Teratosphaeriaceae</taxon>
        <taxon>Hortaea</taxon>
    </lineage>
</organism>
<name>A0A3M7DJ57_HORWE</name>
<dbReference type="Proteomes" id="UP000269276">
    <property type="component" value="Unassembled WGS sequence"/>
</dbReference>
<dbReference type="OrthoDB" id="3622581at2759"/>
<evidence type="ECO:0008006" key="3">
    <source>
        <dbReference type="Google" id="ProtNLM"/>
    </source>
</evidence>
<dbReference type="EMBL" id="QWIP01000415">
    <property type="protein sequence ID" value="RMY64230.1"/>
    <property type="molecule type" value="Genomic_DNA"/>
</dbReference>
<evidence type="ECO:0000313" key="2">
    <source>
        <dbReference type="Proteomes" id="UP000269276"/>
    </source>
</evidence>
<sequence length="290" mass="33125">MNAGQGLRTRKGTHHAVRYCKLRSRRFLVLHPGKHKPMEIINRAIRSFDRPERLWSREQHGALREWRRWIKDWAGPSAGNKPMRQAIRILGKIFFLGRLRRCTFAWNQELYGGRVMGFTVPGLTSAHIEMDPKDLHETDGTKDAVTCHIGTLLHECVHAFIDVYTCGDRCRRLSCVEAHDFHIGKTGHALDWTLLAARVQRTARIVLGLEVKLGVCDGISCEYESQQFMIQHPHWCRLNGIDATELKEMLVWIGLAQEAMGWDAASIRAFAEKQSQRIQEVIALGRGSPT</sequence>
<accession>A0A3M7DJ57</accession>
<protein>
    <recommendedName>
        <fullName evidence="3">SprT-like domain-containing protein</fullName>
    </recommendedName>
</protein>
<dbReference type="AlphaFoldDB" id="A0A3M7DJ57"/>
<gene>
    <name evidence="1" type="ORF">D0863_09971</name>
</gene>